<protein>
    <submittedName>
        <fullName evidence="2">Uncharacterized protein</fullName>
    </submittedName>
</protein>
<organism evidence="2 3">
    <name type="scientific">Thlaspi arvense</name>
    <name type="common">Field penny-cress</name>
    <dbReference type="NCBI Taxonomy" id="13288"/>
    <lineage>
        <taxon>Eukaryota</taxon>
        <taxon>Viridiplantae</taxon>
        <taxon>Streptophyta</taxon>
        <taxon>Embryophyta</taxon>
        <taxon>Tracheophyta</taxon>
        <taxon>Spermatophyta</taxon>
        <taxon>Magnoliopsida</taxon>
        <taxon>eudicotyledons</taxon>
        <taxon>Gunneridae</taxon>
        <taxon>Pentapetalae</taxon>
        <taxon>rosids</taxon>
        <taxon>malvids</taxon>
        <taxon>Brassicales</taxon>
        <taxon>Brassicaceae</taxon>
        <taxon>Thlaspideae</taxon>
        <taxon>Thlaspi</taxon>
    </lineage>
</organism>
<feature type="compositionally biased region" description="Basic residues" evidence="1">
    <location>
        <begin position="156"/>
        <end position="168"/>
    </location>
</feature>
<gene>
    <name evidence="2" type="ORF">TAV2_LOCUS19287</name>
</gene>
<dbReference type="Proteomes" id="UP000836841">
    <property type="component" value="Chromosome 6"/>
</dbReference>
<name>A0AAU9SQ20_THLAR</name>
<sequence length="261" mass="29843">MLPSGDHANAFHRHSQKSTHEINPTNPKFHRFSTFSSSTKQEDDWCQHSSWSIHTIKRLIHILNDDLCLCSCDENRSDKKIHDDIDESKVKAPNVFERAKEEFEAVIGAIHQRKSSRDESDKMEFKSEKAEDGKKKPNMMKKAKEEIKSLFQSKEKPHRHHHHHHKESHGRSDEIDENTPVDEVKAPSVFERAQEEIEAVIETIHPKKKVTDGSDLPSRSADSDSPVRSVLPEKEEKAGFGCSLGKGLEKICSPWGDNKKD</sequence>
<evidence type="ECO:0000256" key="1">
    <source>
        <dbReference type="SAM" id="MobiDB-lite"/>
    </source>
</evidence>
<feature type="region of interest" description="Disordered" evidence="1">
    <location>
        <begin position="110"/>
        <end position="261"/>
    </location>
</feature>
<feature type="region of interest" description="Disordered" evidence="1">
    <location>
        <begin position="1"/>
        <end position="34"/>
    </location>
</feature>
<feature type="compositionally biased region" description="Basic and acidic residues" evidence="1">
    <location>
        <begin position="115"/>
        <end position="135"/>
    </location>
</feature>
<evidence type="ECO:0000313" key="3">
    <source>
        <dbReference type="Proteomes" id="UP000836841"/>
    </source>
</evidence>
<dbReference type="AlphaFoldDB" id="A0AAU9SQ20"/>
<keyword evidence="3" id="KW-1185">Reference proteome</keyword>
<dbReference type="PANTHER" id="PTHR35277">
    <property type="entry name" value="OS09G0363700 PROTEIN"/>
    <property type="match status" value="1"/>
</dbReference>
<dbReference type="EMBL" id="OU466862">
    <property type="protein sequence ID" value="CAH2069679.1"/>
    <property type="molecule type" value="Genomic_DNA"/>
</dbReference>
<reference evidence="2 3" key="1">
    <citation type="submission" date="2022-03" db="EMBL/GenBank/DDBJ databases">
        <authorList>
            <person name="Nunn A."/>
            <person name="Chopra R."/>
            <person name="Nunn A."/>
            <person name="Contreras Garrido A."/>
        </authorList>
    </citation>
    <scope>NUCLEOTIDE SEQUENCE [LARGE SCALE GENOMIC DNA]</scope>
</reference>
<evidence type="ECO:0000313" key="2">
    <source>
        <dbReference type="EMBL" id="CAH2069679.1"/>
    </source>
</evidence>
<accession>A0AAU9SQ20</accession>
<proteinExistence type="predicted"/>
<dbReference type="PANTHER" id="PTHR35277:SF7">
    <property type="entry name" value="BNAC03G13190D PROTEIN"/>
    <property type="match status" value="1"/>
</dbReference>